<keyword evidence="7" id="KW-0969">Cilium</keyword>
<dbReference type="GO" id="GO:0005198">
    <property type="term" value="F:structural molecule activity"/>
    <property type="evidence" value="ECO:0007669"/>
    <property type="project" value="InterPro"/>
</dbReference>
<dbReference type="EMBL" id="QPGB01000008">
    <property type="protein sequence ID" value="RCS56452.1"/>
    <property type="molecule type" value="Genomic_DNA"/>
</dbReference>
<keyword evidence="7" id="KW-0966">Cell projection</keyword>
<protein>
    <submittedName>
        <fullName evidence="7">Flagellar hook-associated protein 3</fullName>
    </submittedName>
</protein>
<dbReference type="Gene3D" id="1.20.1330.10">
    <property type="entry name" value="f41 fragment of flagellin, N-terminal domain"/>
    <property type="match status" value="1"/>
</dbReference>
<dbReference type="Pfam" id="PF00669">
    <property type="entry name" value="Flagellin_N"/>
    <property type="match status" value="1"/>
</dbReference>
<dbReference type="PANTHER" id="PTHR42792">
    <property type="entry name" value="FLAGELLIN"/>
    <property type="match status" value="1"/>
</dbReference>
<dbReference type="SUPFAM" id="SSF64518">
    <property type="entry name" value="Phase 1 flagellin"/>
    <property type="match status" value="1"/>
</dbReference>
<keyword evidence="4" id="KW-0975">Bacterial flagellum</keyword>
<comment type="subcellular location">
    <subcellularLocation>
        <location evidence="1">Bacterial flagellum</location>
    </subcellularLocation>
    <subcellularLocation>
        <location evidence="2">Secreted</location>
    </subcellularLocation>
</comment>
<feature type="domain" description="Flagellin C-terminal" evidence="6">
    <location>
        <begin position="321"/>
        <end position="403"/>
    </location>
</feature>
<dbReference type="InterPro" id="IPR001029">
    <property type="entry name" value="Flagellin_N"/>
</dbReference>
<name>A0A368KZB6_9BURK</name>
<evidence type="ECO:0000256" key="1">
    <source>
        <dbReference type="ARBA" id="ARBA00004365"/>
    </source>
</evidence>
<evidence type="ECO:0000313" key="7">
    <source>
        <dbReference type="EMBL" id="RCS56452.1"/>
    </source>
</evidence>
<dbReference type="GO" id="GO:0071973">
    <property type="term" value="P:bacterial-type flagellum-dependent cell motility"/>
    <property type="evidence" value="ECO:0007669"/>
    <property type="project" value="InterPro"/>
</dbReference>
<organism evidence="7 8">
    <name type="scientific">Parvibium lacunae</name>
    <dbReference type="NCBI Taxonomy" id="1888893"/>
    <lineage>
        <taxon>Bacteria</taxon>
        <taxon>Pseudomonadati</taxon>
        <taxon>Pseudomonadota</taxon>
        <taxon>Betaproteobacteria</taxon>
        <taxon>Burkholderiales</taxon>
        <taxon>Alcaligenaceae</taxon>
        <taxon>Parvibium</taxon>
    </lineage>
</organism>
<dbReference type="InterPro" id="IPR001492">
    <property type="entry name" value="Flagellin"/>
</dbReference>
<dbReference type="GO" id="GO:0009424">
    <property type="term" value="C:bacterial-type flagellum hook"/>
    <property type="evidence" value="ECO:0007669"/>
    <property type="project" value="InterPro"/>
</dbReference>
<comment type="similarity">
    <text evidence="3">Belongs to the bacterial flagellin family.</text>
</comment>
<evidence type="ECO:0000259" key="5">
    <source>
        <dbReference type="Pfam" id="PF00669"/>
    </source>
</evidence>
<dbReference type="AlphaFoldDB" id="A0A368KZB6"/>
<keyword evidence="8" id="KW-1185">Reference proteome</keyword>
<comment type="caution">
    <text evidence="7">The sequence shown here is derived from an EMBL/GenBank/DDBJ whole genome shotgun (WGS) entry which is preliminary data.</text>
</comment>
<feature type="domain" description="Flagellin N-terminal" evidence="5">
    <location>
        <begin position="5"/>
        <end position="141"/>
    </location>
</feature>
<accession>A0A368KZB6</accession>
<keyword evidence="7" id="KW-0282">Flagellum</keyword>
<dbReference type="NCBIfam" id="TIGR02550">
    <property type="entry name" value="flagell_flgL"/>
    <property type="match status" value="1"/>
</dbReference>
<dbReference type="PANTHER" id="PTHR42792:SF1">
    <property type="entry name" value="FLAGELLAR HOOK-ASSOCIATED PROTEIN 3"/>
    <property type="match status" value="1"/>
</dbReference>
<evidence type="ECO:0000259" key="6">
    <source>
        <dbReference type="Pfam" id="PF00700"/>
    </source>
</evidence>
<evidence type="ECO:0000313" key="8">
    <source>
        <dbReference type="Proteomes" id="UP000252357"/>
    </source>
</evidence>
<dbReference type="Proteomes" id="UP000252357">
    <property type="component" value="Unassembled WGS sequence"/>
</dbReference>
<sequence length="404" mass="42593">MTMRISTSLLYQQNGQGISTQQTALYKIQQQISSGTRVLTPADDPIAAANALQIKQSKSITEQFNVNIRNAQGDLGQGEVALGQVSNTLTSIRELVVSAGNAALADSDRASIAEQIDNNLQQLIGLANTRDANGRFLFSGFQDSVQPFANSGGPYLGDEGQRSAQVGPTRFIGLNASGGYLFDRVPAARGVYETRAAAANTGTVSVSSLLNVGTASTPSTPYQIRFTSATTFNVEDITTPGSPVVVGTANQPYASGGVVTIDGKEVKLVGTPASGDVITVTPAATRNIFAGVQQMINALRTPTASVGANLERTATLEITLTQIDQALNRTLEVQTSFGARLSEIETLTNANESTKVNLSLQLNDLVGLDYAEAISELNSRKTVLEAAQQSFVRITGLSLFSLLR</sequence>
<evidence type="ECO:0000256" key="2">
    <source>
        <dbReference type="ARBA" id="ARBA00004613"/>
    </source>
</evidence>
<dbReference type="InterPro" id="IPR046358">
    <property type="entry name" value="Flagellin_C"/>
</dbReference>
<dbReference type="InterPro" id="IPR013384">
    <property type="entry name" value="Flagell_FlgL"/>
</dbReference>
<gene>
    <name evidence="7" type="primary">flgL</name>
    <name evidence="7" type="ORF">DU000_12415</name>
</gene>
<dbReference type="GO" id="GO:0005576">
    <property type="term" value="C:extracellular region"/>
    <property type="evidence" value="ECO:0007669"/>
    <property type="project" value="UniProtKB-SubCell"/>
</dbReference>
<proteinExistence type="inferred from homology"/>
<reference evidence="7 8" key="1">
    <citation type="journal article" date="2018" name="Int. J. Syst. Evol. Microbiol.">
        <title>Parvibium lacunae gen. nov., sp. nov., a new member of the family Alcaligenaceae isolated from a freshwater pond.</title>
        <authorList>
            <person name="Chen W.M."/>
            <person name="Xie P.B."/>
            <person name="Hsu M.Y."/>
            <person name="Sheu S.Y."/>
        </authorList>
    </citation>
    <scope>NUCLEOTIDE SEQUENCE [LARGE SCALE GENOMIC DNA]</scope>
    <source>
        <strain evidence="7 8">KMB9</strain>
    </source>
</reference>
<dbReference type="Pfam" id="PF00700">
    <property type="entry name" value="Flagellin_C"/>
    <property type="match status" value="1"/>
</dbReference>
<evidence type="ECO:0000256" key="4">
    <source>
        <dbReference type="ARBA" id="ARBA00023143"/>
    </source>
</evidence>
<evidence type="ECO:0000256" key="3">
    <source>
        <dbReference type="ARBA" id="ARBA00005709"/>
    </source>
</evidence>